<dbReference type="OrthoDB" id="1202795at2"/>
<name>A0A5J4J0C8_9FLAO</name>
<dbReference type="EMBL" id="BKCG01000006">
    <property type="protein sequence ID" value="GER60282.1"/>
    <property type="molecule type" value="Genomic_DNA"/>
</dbReference>
<proteinExistence type="predicted"/>
<dbReference type="Pfam" id="PF13783">
    <property type="entry name" value="DUF4177"/>
    <property type="match status" value="1"/>
</dbReference>
<keyword evidence="2" id="KW-1185">Reference proteome</keyword>
<sequence length="55" mass="6310">MKEYKIVRSETSWKNNTQNFEDLLNTYARQGWEVKDVDLVGGSASAFIALLEKSK</sequence>
<comment type="caution">
    <text evidence="1">The sequence shown here is derived from an EMBL/GenBank/DDBJ whole genome shotgun (WGS) entry which is preliminary data.</text>
</comment>
<protein>
    <recommendedName>
        <fullName evidence="3">DUF4177 domain-containing protein</fullName>
    </recommendedName>
</protein>
<accession>A0A5J4J0C8</accession>
<evidence type="ECO:0008006" key="3">
    <source>
        <dbReference type="Google" id="ProtNLM"/>
    </source>
</evidence>
<dbReference type="InterPro" id="IPR025234">
    <property type="entry name" value="YjzH-like"/>
</dbReference>
<evidence type="ECO:0000313" key="1">
    <source>
        <dbReference type="EMBL" id="GER60282.1"/>
    </source>
</evidence>
<dbReference type="Proteomes" id="UP000326509">
    <property type="component" value="Unassembled WGS sequence"/>
</dbReference>
<gene>
    <name evidence="1" type="ORF">ULMA_23900</name>
</gene>
<dbReference type="AlphaFoldDB" id="A0A5J4J0C8"/>
<organism evidence="1 2">
    <name type="scientific">Patiriisocius marinus</name>
    <dbReference type="NCBI Taxonomy" id="1397112"/>
    <lineage>
        <taxon>Bacteria</taxon>
        <taxon>Pseudomonadati</taxon>
        <taxon>Bacteroidota</taxon>
        <taxon>Flavobacteriia</taxon>
        <taxon>Flavobacteriales</taxon>
        <taxon>Flavobacteriaceae</taxon>
        <taxon>Patiriisocius</taxon>
    </lineage>
</organism>
<reference evidence="1 2" key="1">
    <citation type="submission" date="2019-08" db="EMBL/GenBank/DDBJ databases">
        <title>Draft genome sequence of Ulvibacter marinus type strain NBRC 109484.</title>
        <authorList>
            <person name="Kawano K."/>
            <person name="Ushijima N."/>
            <person name="Kihara M."/>
            <person name="Itoh H."/>
        </authorList>
    </citation>
    <scope>NUCLEOTIDE SEQUENCE [LARGE SCALE GENOMIC DNA]</scope>
    <source>
        <strain evidence="1 2">NBRC 109484</strain>
    </source>
</reference>
<evidence type="ECO:0000313" key="2">
    <source>
        <dbReference type="Proteomes" id="UP000326509"/>
    </source>
</evidence>
<dbReference type="RefSeq" id="WP_151674713.1">
    <property type="nucleotide sequence ID" value="NZ_BKCG01000006.1"/>
</dbReference>